<evidence type="ECO:0008006" key="4">
    <source>
        <dbReference type="Google" id="ProtNLM"/>
    </source>
</evidence>
<dbReference type="HOGENOM" id="CLU_071117_1_0_3"/>
<evidence type="ECO:0000313" key="3">
    <source>
        <dbReference type="Proteomes" id="UP000027395"/>
    </source>
</evidence>
<keyword evidence="1" id="KW-1133">Transmembrane helix</keyword>
<protein>
    <recommendedName>
        <fullName evidence="4">Cadmium resistance transporter</fullName>
    </recommendedName>
</protein>
<feature type="transmembrane region" description="Helical" evidence="1">
    <location>
        <begin position="12"/>
        <end position="30"/>
    </location>
</feature>
<dbReference type="RefSeq" id="WP_042151722.1">
    <property type="nucleotide sequence ID" value="NZ_CM002803.1"/>
</dbReference>
<accession>A0A073CNT6</accession>
<reference evidence="2 3" key="1">
    <citation type="journal article" date="2014" name="Appl. Environ. Microbiol.">
        <title>Elucidation of insertion elements encoded on plasmids and in vitro construction of shuttle vectors from the toxic cyanobacterium Planktothrix.</title>
        <authorList>
            <person name="Christiansen G."/>
            <person name="Goesmann A."/>
            <person name="Kurmayer R."/>
        </authorList>
    </citation>
    <scope>NUCLEOTIDE SEQUENCE [LARGE SCALE GENOMIC DNA]</scope>
    <source>
        <strain evidence="2 3">NIVA-CYA 126/8</strain>
    </source>
</reference>
<feature type="transmembrane region" description="Helical" evidence="1">
    <location>
        <begin position="182"/>
        <end position="200"/>
    </location>
</feature>
<feature type="transmembrane region" description="Helical" evidence="1">
    <location>
        <begin position="42"/>
        <end position="65"/>
    </location>
</feature>
<dbReference type="PATRIC" id="fig|388467.6.peg.415"/>
<feature type="transmembrane region" description="Helical" evidence="1">
    <location>
        <begin position="206"/>
        <end position="222"/>
    </location>
</feature>
<keyword evidence="1" id="KW-0472">Membrane</keyword>
<name>A0A073CNT6_PLAA1</name>
<evidence type="ECO:0000313" key="2">
    <source>
        <dbReference type="EMBL" id="KEI65670.1"/>
    </source>
</evidence>
<dbReference type="Pfam" id="PF03596">
    <property type="entry name" value="Cad"/>
    <property type="match status" value="1"/>
</dbReference>
<gene>
    <name evidence="2" type="ORF">A19Y_0465</name>
</gene>
<sequence>MNPLIADIFTGIATFTATNVDDLLILTLFFSKVNDQFRPRQIIIGQYLGFILLLLASLPGFFGSLFIPYDWIRWLGVVPVIFGISYLLKSETDEEEDSKDVETPKISENPSFWQNLLSPQIYGVAAITIANGSDNIAIYFSLFASSSLDSLLTIICTFLFLVGVWCYAAYRLTKFPAISKVFTGYGNTFVPCVLIGLGVFIVKENFLLAFLALGISCAWVFFSSRDKKVQAEIEN</sequence>
<keyword evidence="1" id="KW-0812">Transmembrane</keyword>
<keyword evidence="3" id="KW-1185">Reference proteome</keyword>
<proteinExistence type="predicted"/>
<dbReference type="eggNOG" id="COG4300">
    <property type="taxonomic scope" value="Bacteria"/>
</dbReference>
<dbReference type="AlphaFoldDB" id="A0A073CNT6"/>
<dbReference type="EMBL" id="CM002803">
    <property type="protein sequence ID" value="KEI65670.1"/>
    <property type="molecule type" value="Genomic_DNA"/>
</dbReference>
<dbReference type="Proteomes" id="UP000027395">
    <property type="component" value="Chromosome"/>
</dbReference>
<dbReference type="InterPro" id="IPR004676">
    <property type="entry name" value="Cd-R_transporter"/>
</dbReference>
<feature type="transmembrane region" description="Helical" evidence="1">
    <location>
        <begin position="150"/>
        <end position="170"/>
    </location>
</feature>
<organism evidence="2 3">
    <name type="scientific">Planktothrix agardhii (strain NIVA-CYA 126/8)</name>
    <dbReference type="NCBI Taxonomy" id="388467"/>
    <lineage>
        <taxon>Bacteria</taxon>
        <taxon>Bacillati</taxon>
        <taxon>Cyanobacteriota</taxon>
        <taxon>Cyanophyceae</taxon>
        <taxon>Oscillatoriophycideae</taxon>
        <taxon>Oscillatoriales</taxon>
        <taxon>Microcoleaceae</taxon>
        <taxon>Planktothrix</taxon>
    </lineage>
</organism>
<evidence type="ECO:0000256" key="1">
    <source>
        <dbReference type="SAM" id="Phobius"/>
    </source>
</evidence>
<dbReference type="STRING" id="388467.A19Y_0465"/>
<feature type="transmembrane region" description="Helical" evidence="1">
    <location>
        <begin position="121"/>
        <end position="144"/>
    </location>
</feature>